<evidence type="ECO:0000313" key="2">
    <source>
        <dbReference type="EMBL" id="CAF4547013.1"/>
    </source>
</evidence>
<dbReference type="Proteomes" id="UP000676336">
    <property type="component" value="Unassembled WGS sequence"/>
</dbReference>
<comment type="caution">
    <text evidence="2">The sequence shown here is derived from an EMBL/GenBank/DDBJ whole genome shotgun (WGS) entry which is preliminary data.</text>
</comment>
<evidence type="ECO:0000313" key="3">
    <source>
        <dbReference type="EMBL" id="CAF4662596.1"/>
    </source>
</evidence>
<feature type="non-terminal residue" evidence="2">
    <location>
        <position position="1"/>
    </location>
</feature>
<reference evidence="2" key="1">
    <citation type="submission" date="2021-02" db="EMBL/GenBank/DDBJ databases">
        <authorList>
            <person name="Nowell W R."/>
        </authorList>
    </citation>
    <scope>NUCLEOTIDE SEQUENCE</scope>
</reference>
<evidence type="ECO:0000313" key="4">
    <source>
        <dbReference type="Proteomes" id="UP000676336"/>
    </source>
</evidence>
<sequence length="81" mass="8728">RITANFSNLGHGVRLSPQDNKSRHMIYSNGLQQQQPSTPPLMKNTNASLSKATGASSSVIYAQRSSIQQTPPVVVPSTDYA</sequence>
<protein>
    <submittedName>
        <fullName evidence="2">Uncharacterized protein</fullName>
    </submittedName>
</protein>
<dbReference type="EMBL" id="CAJOBI010092041">
    <property type="protein sequence ID" value="CAF4547013.1"/>
    <property type="molecule type" value="Genomic_DNA"/>
</dbReference>
<dbReference type="AlphaFoldDB" id="A0A8S2Y920"/>
<gene>
    <name evidence="2" type="ORF">SMN809_LOCUS36870</name>
    <name evidence="3" type="ORF">SMN809_LOCUS41560</name>
</gene>
<feature type="compositionally biased region" description="Polar residues" evidence="1">
    <location>
        <begin position="43"/>
        <end position="55"/>
    </location>
</feature>
<feature type="non-terminal residue" evidence="2">
    <location>
        <position position="81"/>
    </location>
</feature>
<proteinExistence type="predicted"/>
<accession>A0A8S2Y920</accession>
<organism evidence="2 4">
    <name type="scientific">Rotaria magnacalcarata</name>
    <dbReference type="NCBI Taxonomy" id="392030"/>
    <lineage>
        <taxon>Eukaryota</taxon>
        <taxon>Metazoa</taxon>
        <taxon>Spiralia</taxon>
        <taxon>Gnathifera</taxon>
        <taxon>Rotifera</taxon>
        <taxon>Eurotatoria</taxon>
        <taxon>Bdelloidea</taxon>
        <taxon>Philodinida</taxon>
        <taxon>Philodinidae</taxon>
        <taxon>Rotaria</taxon>
    </lineage>
</organism>
<evidence type="ECO:0000256" key="1">
    <source>
        <dbReference type="SAM" id="MobiDB-lite"/>
    </source>
</evidence>
<feature type="region of interest" description="Disordered" evidence="1">
    <location>
        <begin position="30"/>
        <end position="55"/>
    </location>
</feature>
<dbReference type="EMBL" id="CAJOBI010117704">
    <property type="protein sequence ID" value="CAF4662596.1"/>
    <property type="molecule type" value="Genomic_DNA"/>
</dbReference>
<name>A0A8S2Y920_9BILA</name>